<dbReference type="EMBL" id="JAINUF010000006">
    <property type="protein sequence ID" value="KAJ8356435.1"/>
    <property type="molecule type" value="Genomic_DNA"/>
</dbReference>
<feature type="coiled-coil region" evidence="6">
    <location>
        <begin position="1422"/>
        <end position="1481"/>
    </location>
</feature>
<gene>
    <name evidence="8" type="ORF">SKAU_G00192290</name>
</gene>
<sequence length="1989" mass="222734">MLRELLRIQTSLPASALELRLELREQRALMGDIAGHCGGTRPPCLPLESLTHAGSHTEPIGSSAAQRESTLLHSQLEEKLKALEKLGKGSSLQVAVQHHVELRLPKSQASAQTGGILSKHVPPSPEGDTGTQDEVDSSGGSRMEEQRGNVELLQGFSAQLLGLTSLVELGRERLARSQQPLCSQAHLQTLLSGHQKFFRALGAHAAVLGHLRQRVPAEEQWRVQGARAELEQEARDLQLWAAGEGAQLQRTLEAWTQWEKSSSQVAALLQDMEARLPSRGPPEEMEKQLVTYQELKGVLEENGARLCQALDLGRGLQAGGCCEGVGMAQRRLEARWLAVQRRVEQGCVHAEEIVGHWSRFQQDSATLCEWMAGARGRLQSRRELTAGTPQEHLALLLELAKETEAMSSLKASVSRTGAQLLQLKGDDASDLQTQLEQLEQSWASLQAAQPGARERLHKLLMEKLSLEEVMVELGAWMDGVESRLAEDREKIEQASNAASLDPLLRRCQECKVEMASHQLSLDFTSQAVAQTSSPEDTCEKRYERTSLAEKLGALHLRWLTLTGMLATQAHHAEQLQQICADRESRLQALHCWVGGQRRRTEALQRPGSLSQAKRAVEECKDTEQKLKLKSAELQELRDSCQSGEGGEEQQSHCAFIAQTDTALQDFSALSQQISTVHLTLLQVMGQWEQIEGALGAAALRTAKTSHALELTPMPQLSLCTLQGHTRRLQLLQEEVREGEEAWEYLTRTLSSLSGAVSPAAALLLSQRLEEERTRSVAVSQEVTAELLKAQALVEPWAAYTRLSEACLLQLRRHQDQLGALSRIPPQQDGEVEGVQAQIQSVSELQAGMEGLQGSLRAVMEASEQLIGQMEPQASIFIKSETLMLSQGVAQLARALALRQRQLQGKLDLLQEFHRRLETLEKYLKDLESRLTSTAKHDQSLKVLQADLLELTTLTSALDSLNQLCSGVTLSSRVACRHRDLGTRWALASSCAMEMCREVQEGVLARQNFQQKCESWSCFLESMEQSLPKEGDPLPQQLTIQRIFQVRASIGCQILSSLITDAMDLLDRGEVEDRCGFIGKLAQQMERWQGMVQRAQQRRVLVQGLLGQRHVYTCGMRMLRKLLSNTGYLLSPPGPAHHSLPELHQSLEEFKNAESQFQQHHSIYLQTVEAGQALLSVEGMAMQPQLQQESRALQEAWERTHGIVGKRRFLTEAVLQNWECCQTMLADSRHRLEELKDRLNQPVPDIWEDLQTIEQLIKEHEDLLEKWSSSRAELAGRRADLACHISADDMALLQAPEEGLRSQWEELCRKVSLREQETADRLGTWTVFKENKKKLCDWLTQMDSMVAQGTHLTSAEMAERLNKNCMEDMKSFSENKAHLKQLGEQLIMAGGRAKETEIKDMLKDMEDRWQHVTDCIMSREKQLQQRQERMQQQRGNMSGLQRQLSRAEAQLATPQLYTVCHSDEIQRRLVEQQALEQDLEQLSEGMASVGSLCSAQDPGSSFSDAETACMRERALSLGCRWRDARTLCAQRRNRIEETRQLWQEFLDNHACFEDWLKTAEQNARAKEEVKTFEALQREVQEHLPQLELLNAQYRRLARENLTDVAGSLKVNAHEVNRHWDTLQQQVETILRRLKVSVKQLDLSGQALEEGAELDGGSGLEGRKGDEGDPPIKQAVARMLAVSLGQEHTGDIGGSFTFNETKAEAAVHSPMSGMSVPESSSSLSPESEERDRPLHCTIHGLGALSTHTSTPSKQGFTELMSECSGSVDRMRRVSLILDDEEEPAEEQGLTGLTTADKQSGVIQRWEVLQAQSPQARIPQDPLRLSSDLQDISAWLGQVIPELEQLQGPEPSASLSVRDMEASVKRLKEMQRTFDRYKGVAIALNLSGEEPGLRNMNQAWEEACLLLDQWEEKLRGALMRCQEFHQTLHSMLLWLSSAETRCLAVNARDPKLEPSALRERGDALTALERELQVRQRQVSSLQEISSQLLQEG</sequence>
<feature type="coiled-coil region" evidence="6">
    <location>
        <begin position="421"/>
        <end position="448"/>
    </location>
</feature>
<evidence type="ECO:0000256" key="7">
    <source>
        <dbReference type="SAM" id="MobiDB-lite"/>
    </source>
</evidence>
<evidence type="ECO:0000313" key="8">
    <source>
        <dbReference type="EMBL" id="KAJ8356435.1"/>
    </source>
</evidence>
<evidence type="ECO:0000313" key="9">
    <source>
        <dbReference type="Proteomes" id="UP001152622"/>
    </source>
</evidence>
<evidence type="ECO:0000256" key="6">
    <source>
        <dbReference type="SAM" id="Coils"/>
    </source>
</evidence>
<feature type="compositionally biased region" description="Low complexity" evidence="7">
    <location>
        <begin position="1707"/>
        <end position="1723"/>
    </location>
</feature>
<evidence type="ECO:0000256" key="3">
    <source>
        <dbReference type="ARBA" id="ARBA00022737"/>
    </source>
</evidence>
<comment type="subcellular location">
    <subcellularLocation>
        <location evidence="1">Nucleus membrane</location>
    </subcellularLocation>
</comment>
<dbReference type="OrthoDB" id="18853at2759"/>
<dbReference type="InterPro" id="IPR002017">
    <property type="entry name" value="Spectrin_repeat"/>
</dbReference>
<dbReference type="PANTHER" id="PTHR14514:SF4">
    <property type="entry name" value="NESPRIN-2"/>
    <property type="match status" value="1"/>
</dbReference>
<dbReference type="Proteomes" id="UP001152622">
    <property type="component" value="Chromosome 6"/>
</dbReference>
<dbReference type="SMART" id="SM00150">
    <property type="entry name" value="SPEC"/>
    <property type="match status" value="7"/>
</dbReference>
<evidence type="ECO:0008006" key="10">
    <source>
        <dbReference type="Google" id="ProtNLM"/>
    </source>
</evidence>
<dbReference type="Pfam" id="PF00435">
    <property type="entry name" value="Spectrin"/>
    <property type="match status" value="2"/>
</dbReference>
<feature type="region of interest" description="Disordered" evidence="7">
    <location>
        <begin position="1648"/>
        <end position="1669"/>
    </location>
</feature>
<protein>
    <recommendedName>
        <fullName evidence="10">KASH domain-containing protein</fullName>
    </recommendedName>
</protein>
<evidence type="ECO:0000256" key="4">
    <source>
        <dbReference type="ARBA" id="ARBA00023136"/>
    </source>
</evidence>
<keyword evidence="6" id="KW-0175">Coiled coil</keyword>
<name>A0A9Q1FE70_SYNKA</name>
<keyword evidence="5" id="KW-0539">Nucleus</keyword>
<comment type="caution">
    <text evidence="8">The sequence shown here is derived from an EMBL/GenBank/DDBJ whole genome shotgun (WGS) entry which is preliminary data.</text>
</comment>
<evidence type="ECO:0000256" key="2">
    <source>
        <dbReference type="ARBA" id="ARBA00022553"/>
    </source>
</evidence>
<dbReference type="GO" id="GO:0031965">
    <property type="term" value="C:nuclear membrane"/>
    <property type="evidence" value="ECO:0007669"/>
    <property type="project" value="UniProtKB-SubCell"/>
</dbReference>
<keyword evidence="2" id="KW-0597">Phosphoprotein</keyword>
<organism evidence="8 9">
    <name type="scientific">Synaphobranchus kaupii</name>
    <name type="common">Kaup's arrowtooth eel</name>
    <dbReference type="NCBI Taxonomy" id="118154"/>
    <lineage>
        <taxon>Eukaryota</taxon>
        <taxon>Metazoa</taxon>
        <taxon>Chordata</taxon>
        <taxon>Craniata</taxon>
        <taxon>Vertebrata</taxon>
        <taxon>Euteleostomi</taxon>
        <taxon>Actinopterygii</taxon>
        <taxon>Neopterygii</taxon>
        <taxon>Teleostei</taxon>
        <taxon>Anguilliformes</taxon>
        <taxon>Synaphobranchidae</taxon>
        <taxon>Synaphobranchus</taxon>
    </lineage>
</organism>
<keyword evidence="4" id="KW-0472">Membrane</keyword>
<reference evidence="8" key="1">
    <citation type="journal article" date="2023" name="Science">
        <title>Genome structures resolve the early diversification of teleost fishes.</title>
        <authorList>
            <person name="Parey E."/>
            <person name="Louis A."/>
            <person name="Montfort J."/>
            <person name="Bouchez O."/>
            <person name="Roques C."/>
            <person name="Iampietro C."/>
            <person name="Lluch J."/>
            <person name="Castinel A."/>
            <person name="Donnadieu C."/>
            <person name="Desvignes T."/>
            <person name="Floi Bucao C."/>
            <person name="Jouanno E."/>
            <person name="Wen M."/>
            <person name="Mejri S."/>
            <person name="Dirks R."/>
            <person name="Jansen H."/>
            <person name="Henkel C."/>
            <person name="Chen W.J."/>
            <person name="Zahm M."/>
            <person name="Cabau C."/>
            <person name="Klopp C."/>
            <person name="Thompson A.W."/>
            <person name="Robinson-Rechavi M."/>
            <person name="Braasch I."/>
            <person name="Lecointre G."/>
            <person name="Bobe J."/>
            <person name="Postlethwait J.H."/>
            <person name="Berthelot C."/>
            <person name="Roest Crollius H."/>
            <person name="Guiguen Y."/>
        </authorList>
    </citation>
    <scope>NUCLEOTIDE SEQUENCE</scope>
    <source>
        <strain evidence="8">WJC10195</strain>
    </source>
</reference>
<dbReference type="SUPFAM" id="SSF46966">
    <property type="entry name" value="Spectrin repeat"/>
    <property type="match status" value="10"/>
</dbReference>
<proteinExistence type="predicted"/>
<evidence type="ECO:0000256" key="1">
    <source>
        <dbReference type="ARBA" id="ARBA00004126"/>
    </source>
</evidence>
<dbReference type="InterPro" id="IPR018159">
    <property type="entry name" value="Spectrin/alpha-actinin"/>
</dbReference>
<accession>A0A9Q1FE70</accession>
<keyword evidence="9" id="KW-1185">Reference proteome</keyword>
<dbReference type="Gene3D" id="1.20.58.60">
    <property type="match status" value="8"/>
</dbReference>
<feature type="region of interest" description="Disordered" evidence="7">
    <location>
        <begin position="1705"/>
        <end position="1730"/>
    </location>
</feature>
<keyword evidence="3" id="KW-0677">Repeat</keyword>
<feature type="coiled-coil region" evidence="6">
    <location>
        <begin position="609"/>
        <end position="639"/>
    </location>
</feature>
<dbReference type="PANTHER" id="PTHR14514">
    <property type="entry name" value="PKA ANCHORING PROTEIN"/>
    <property type="match status" value="1"/>
</dbReference>
<evidence type="ECO:0000256" key="5">
    <source>
        <dbReference type="ARBA" id="ARBA00023242"/>
    </source>
</evidence>
<feature type="region of interest" description="Disordered" evidence="7">
    <location>
        <begin position="105"/>
        <end position="144"/>
    </location>
</feature>